<dbReference type="Proteomes" id="UP000266886">
    <property type="component" value="Unassembled WGS sequence"/>
</dbReference>
<sequence>MSIFADDLALALELADAADALTLARFEASDLRVES</sequence>
<protein>
    <submittedName>
        <fullName evidence="1">Histidinol-phosphatase</fullName>
    </submittedName>
</protein>
<proteinExistence type="predicted"/>
<name>A0ABX9UHK6_9CORY</name>
<reference evidence="1 2" key="1">
    <citation type="submission" date="2018-10" db="EMBL/GenBank/DDBJ databases">
        <title>Whole genome sequence of Corynebacterium gottingense DSM 130494T.</title>
        <authorList>
            <person name="Bernier A.-M."/>
            <person name="Bernard K."/>
        </authorList>
    </citation>
    <scope>NUCLEOTIDE SEQUENCE [LARGE SCALE GENOMIC DNA]</scope>
    <source>
        <strain evidence="1 2">DSM 103494</strain>
    </source>
</reference>
<evidence type="ECO:0000313" key="1">
    <source>
        <dbReference type="EMBL" id="RMD17147.1"/>
    </source>
</evidence>
<evidence type="ECO:0000313" key="2">
    <source>
        <dbReference type="Proteomes" id="UP000266886"/>
    </source>
</evidence>
<dbReference type="EMBL" id="RDRE01000057">
    <property type="protein sequence ID" value="RMD17147.1"/>
    <property type="molecule type" value="Genomic_DNA"/>
</dbReference>
<keyword evidence="2" id="KW-1185">Reference proteome</keyword>
<organism evidence="1 2">
    <name type="scientific">Corynebacterium gottingense</name>
    <dbReference type="NCBI Taxonomy" id="2041036"/>
    <lineage>
        <taxon>Bacteria</taxon>
        <taxon>Bacillati</taxon>
        <taxon>Actinomycetota</taxon>
        <taxon>Actinomycetes</taxon>
        <taxon>Mycobacteriales</taxon>
        <taxon>Corynebacteriaceae</taxon>
        <taxon>Corynebacterium</taxon>
    </lineage>
</organism>
<gene>
    <name evidence="1" type="ORF">EAW56_11205</name>
</gene>
<comment type="caution">
    <text evidence="1">The sequence shown here is derived from an EMBL/GenBank/DDBJ whole genome shotgun (WGS) entry which is preliminary data.</text>
</comment>
<accession>A0ABX9UHK6</accession>
<feature type="non-terminal residue" evidence="1">
    <location>
        <position position="35"/>
    </location>
</feature>